<accession>A0ABV1IUL0</accession>
<feature type="coiled-coil region" evidence="1">
    <location>
        <begin position="210"/>
        <end position="259"/>
    </location>
</feature>
<evidence type="ECO:0000256" key="1">
    <source>
        <dbReference type="SAM" id="Coils"/>
    </source>
</evidence>
<keyword evidence="2" id="KW-0732">Signal</keyword>
<dbReference type="EMBL" id="JBBNIN010000008">
    <property type="protein sequence ID" value="MEQ2710895.1"/>
    <property type="molecule type" value="Genomic_DNA"/>
</dbReference>
<dbReference type="InterPro" id="IPR009343">
    <property type="entry name" value="DUF1002"/>
</dbReference>
<comment type="caution">
    <text evidence="3">The sequence shown here is derived from an EMBL/GenBank/DDBJ whole genome shotgun (WGS) entry which is preliminary data.</text>
</comment>
<keyword evidence="4" id="KW-1185">Reference proteome</keyword>
<feature type="chain" id="PRO_5045453532" evidence="2">
    <location>
        <begin position="27"/>
        <end position="286"/>
    </location>
</feature>
<keyword evidence="1" id="KW-0175">Coiled coil</keyword>
<name>A0ABV1IUL0_9FIRM</name>
<sequence>MRKIFGKFLAAGLCIAMALSSVTVKADSVDQKYLALGADLTASQKKKVLELLNLDDNSDYKVITVTNKDEHEYLDSYLSKSVIGTRALSSVTVEQKDDGNGVNVTTQNISYCTSGMYRNALITAGIKNADVKVAGPFKISGTAALVGVMKAYEEMTGKKISEKSKDAATDELITTGEVAENIGSDDAEKLIADVKQKVAEDNLSSPSEIKQAIEESANDLNISLSDADKEKIQNLMDKISDLDLNVSQLKEQAKDLYDKLNNSGILEKITAFFRSVVKWIGNLFGN</sequence>
<dbReference type="RefSeq" id="WP_253029999.1">
    <property type="nucleotide sequence ID" value="NZ_JBBNIN010000008.1"/>
</dbReference>
<evidence type="ECO:0000313" key="3">
    <source>
        <dbReference type="EMBL" id="MEQ2710895.1"/>
    </source>
</evidence>
<organism evidence="3 4">
    <name type="scientific">Anaerostipes amylophilus</name>
    <dbReference type="NCBI Taxonomy" id="2981779"/>
    <lineage>
        <taxon>Bacteria</taxon>
        <taxon>Bacillati</taxon>
        <taxon>Bacillota</taxon>
        <taxon>Clostridia</taxon>
        <taxon>Lachnospirales</taxon>
        <taxon>Lachnospiraceae</taxon>
        <taxon>Anaerostipes</taxon>
    </lineage>
</organism>
<dbReference type="Proteomes" id="UP001482154">
    <property type="component" value="Unassembled WGS sequence"/>
</dbReference>
<dbReference type="Pfam" id="PF06207">
    <property type="entry name" value="DUF1002"/>
    <property type="match status" value="1"/>
</dbReference>
<proteinExistence type="predicted"/>
<gene>
    <name evidence="3" type="ORF">AAAU51_06900</name>
</gene>
<feature type="signal peptide" evidence="2">
    <location>
        <begin position="1"/>
        <end position="26"/>
    </location>
</feature>
<protein>
    <submittedName>
        <fullName evidence="3">DUF1002 domain-containing protein</fullName>
    </submittedName>
</protein>
<evidence type="ECO:0000256" key="2">
    <source>
        <dbReference type="SAM" id="SignalP"/>
    </source>
</evidence>
<evidence type="ECO:0000313" key="4">
    <source>
        <dbReference type="Proteomes" id="UP001482154"/>
    </source>
</evidence>
<reference evidence="3 4" key="1">
    <citation type="submission" date="2024-04" db="EMBL/GenBank/DDBJ databases">
        <title>Human intestinal bacterial collection.</title>
        <authorList>
            <person name="Pauvert C."/>
            <person name="Hitch T.C.A."/>
            <person name="Clavel T."/>
        </authorList>
    </citation>
    <scope>NUCLEOTIDE SEQUENCE [LARGE SCALE GENOMIC DNA]</scope>
    <source>
        <strain evidence="3 4">CLA-AA-H249</strain>
    </source>
</reference>